<organism evidence="1 2">
    <name type="scientific">Sphingomonas aurantiaca</name>
    <dbReference type="NCBI Taxonomy" id="185949"/>
    <lineage>
        <taxon>Bacteria</taxon>
        <taxon>Pseudomonadati</taxon>
        <taxon>Pseudomonadota</taxon>
        <taxon>Alphaproteobacteria</taxon>
        <taxon>Sphingomonadales</taxon>
        <taxon>Sphingomonadaceae</taxon>
        <taxon>Sphingomonas</taxon>
    </lineage>
</organism>
<evidence type="ECO:0000313" key="2">
    <source>
        <dbReference type="Proteomes" id="UP000326857"/>
    </source>
</evidence>
<evidence type="ECO:0000313" key="1">
    <source>
        <dbReference type="EMBL" id="VVT30056.1"/>
    </source>
</evidence>
<gene>
    <name evidence="1" type="ORF">SPHINGO391_510214</name>
</gene>
<dbReference type="RefSeq" id="WP_235516816.1">
    <property type="nucleotide sequence ID" value="NZ_JASPFP010000001.1"/>
</dbReference>
<dbReference type="Proteomes" id="UP000326857">
    <property type="component" value="Unassembled WGS sequence"/>
</dbReference>
<sequence>MQPGLKNFTDHFLEEWYWGPAAIVSYSAERFAGARAGLVRHGILSEMGISCRRSDS</sequence>
<proteinExistence type="predicted"/>
<accession>A0A5E8AFD2</accession>
<reference evidence="1 2" key="1">
    <citation type="submission" date="2019-09" db="EMBL/GenBank/DDBJ databases">
        <authorList>
            <person name="Dittami M. S."/>
        </authorList>
    </citation>
    <scope>NUCLEOTIDE SEQUENCE [LARGE SCALE GENOMIC DNA]</scope>
    <source>
        <strain evidence="1">SPHINGO391</strain>
    </source>
</reference>
<protein>
    <submittedName>
        <fullName evidence="1">NADPH-dependent FMN reductase</fullName>
    </submittedName>
</protein>
<name>A0A5E8AFD2_9SPHN</name>
<dbReference type="AlphaFoldDB" id="A0A5E8AFD2"/>
<dbReference type="EMBL" id="CABVLI010000047">
    <property type="protein sequence ID" value="VVT30056.1"/>
    <property type="molecule type" value="Genomic_DNA"/>
</dbReference>